<feature type="region of interest" description="Disordered" evidence="1">
    <location>
        <begin position="15"/>
        <end position="42"/>
    </location>
</feature>
<organism evidence="2 3">
    <name type="scientific">Ensete ventricosum</name>
    <name type="common">Abyssinian banana</name>
    <name type="synonym">Musa ensete</name>
    <dbReference type="NCBI Taxonomy" id="4639"/>
    <lineage>
        <taxon>Eukaryota</taxon>
        <taxon>Viridiplantae</taxon>
        <taxon>Streptophyta</taxon>
        <taxon>Embryophyta</taxon>
        <taxon>Tracheophyta</taxon>
        <taxon>Spermatophyta</taxon>
        <taxon>Magnoliopsida</taxon>
        <taxon>Liliopsida</taxon>
        <taxon>Zingiberales</taxon>
        <taxon>Musaceae</taxon>
        <taxon>Ensete</taxon>
    </lineage>
</organism>
<feature type="compositionally biased region" description="Acidic residues" evidence="1">
    <location>
        <begin position="26"/>
        <end position="35"/>
    </location>
</feature>
<dbReference type="AlphaFoldDB" id="A0A426ZNK4"/>
<evidence type="ECO:0000256" key="1">
    <source>
        <dbReference type="SAM" id="MobiDB-lite"/>
    </source>
</evidence>
<dbReference type="EMBL" id="AMZH03005787">
    <property type="protein sequence ID" value="RRT65515.1"/>
    <property type="molecule type" value="Genomic_DNA"/>
</dbReference>
<accession>A0A426ZNK4</accession>
<gene>
    <name evidence="2" type="ORF">B296_00041027</name>
</gene>
<protein>
    <submittedName>
        <fullName evidence="2">Uncharacterized protein</fullName>
    </submittedName>
</protein>
<reference evidence="2 3" key="1">
    <citation type="journal article" date="2014" name="Agronomy (Basel)">
        <title>A Draft Genome Sequence for Ensete ventricosum, the Drought-Tolerant Tree Against Hunger.</title>
        <authorList>
            <person name="Harrison J."/>
            <person name="Moore K.A."/>
            <person name="Paszkiewicz K."/>
            <person name="Jones T."/>
            <person name="Grant M."/>
            <person name="Ambacheew D."/>
            <person name="Muzemil S."/>
            <person name="Studholme D.J."/>
        </authorList>
    </citation>
    <scope>NUCLEOTIDE SEQUENCE [LARGE SCALE GENOMIC DNA]</scope>
</reference>
<sequence length="96" mass="11077">MVVIVGYAGVPINTDQREREVRGDKEEDEVEEDAEEKIQQRRQRRCSISKAKEEEVLQQLGSDDTKMAMTRQGVVVARCQISGGETARRKRKSWRK</sequence>
<feature type="compositionally biased region" description="Basic and acidic residues" evidence="1">
    <location>
        <begin position="15"/>
        <end position="25"/>
    </location>
</feature>
<evidence type="ECO:0000313" key="2">
    <source>
        <dbReference type="EMBL" id="RRT65515.1"/>
    </source>
</evidence>
<comment type="caution">
    <text evidence="2">The sequence shown here is derived from an EMBL/GenBank/DDBJ whole genome shotgun (WGS) entry which is preliminary data.</text>
</comment>
<proteinExistence type="predicted"/>
<evidence type="ECO:0000313" key="3">
    <source>
        <dbReference type="Proteomes" id="UP000287651"/>
    </source>
</evidence>
<dbReference type="Proteomes" id="UP000287651">
    <property type="component" value="Unassembled WGS sequence"/>
</dbReference>
<name>A0A426ZNK4_ENSVE</name>